<dbReference type="InterPro" id="IPR054350">
    <property type="entry name" value="PurT/PurK_preATP-grasp"/>
</dbReference>
<dbReference type="EC" id="6.3.4.18" evidence="5 6"/>
<dbReference type="InterPro" id="IPR003135">
    <property type="entry name" value="ATP-grasp_carboxylate-amine"/>
</dbReference>
<evidence type="ECO:0000259" key="8">
    <source>
        <dbReference type="PROSITE" id="PS50975"/>
    </source>
</evidence>
<dbReference type="KEGG" id="ipa:Isop_3149"/>
<reference key="1">
    <citation type="submission" date="2010-11" db="EMBL/GenBank/DDBJ databases">
        <title>The complete sequence of chromosome of Isophaera pallida ATCC 43644.</title>
        <authorList>
            <consortium name="US DOE Joint Genome Institute (JGI-PGF)"/>
            <person name="Lucas S."/>
            <person name="Copeland A."/>
            <person name="Lapidus A."/>
            <person name="Bruce D."/>
            <person name="Goodwin L."/>
            <person name="Pitluck S."/>
            <person name="Kyrpides N."/>
            <person name="Mavromatis K."/>
            <person name="Pagani I."/>
            <person name="Ivanova N."/>
            <person name="Saunders E."/>
            <person name="Brettin T."/>
            <person name="Detter J.C."/>
            <person name="Han C."/>
            <person name="Tapia R."/>
            <person name="Land M."/>
            <person name="Hauser L."/>
            <person name="Markowitz V."/>
            <person name="Cheng J.-F."/>
            <person name="Hugenholtz P."/>
            <person name="Woyke T."/>
            <person name="Wu D."/>
            <person name="Eisen J.A."/>
        </authorList>
    </citation>
    <scope>NUCLEOTIDE SEQUENCE</scope>
    <source>
        <strain>ATCC 43644</strain>
    </source>
</reference>
<dbReference type="FunFam" id="3.30.1490.20:FF:000015">
    <property type="entry name" value="N5-carboxyaminoimidazole ribonucleotide synthase"/>
    <property type="match status" value="1"/>
</dbReference>
<dbReference type="AlphaFoldDB" id="E8R3Y3"/>
<comment type="function">
    <text evidence="5">Catalyzes the ATP-dependent conversion of 5-aminoimidazole ribonucleotide (AIR) and HCO(3)(-) to N5-carboxyaminoimidazole ribonucleotide (N5-CAIR).</text>
</comment>
<dbReference type="NCBIfam" id="TIGR01161">
    <property type="entry name" value="purK"/>
    <property type="match status" value="1"/>
</dbReference>
<dbReference type="InterPro" id="IPR016185">
    <property type="entry name" value="PreATP-grasp_dom_sf"/>
</dbReference>
<dbReference type="Gene3D" id="3.30.1490.20">
    <property type="entry name" value="ATP-grasp fold, A domain"/>
    <property type="match status" value="1"/>
</dbReference>
<accession>E8R3Y3</accession>
<dbReference type="SUPFAM" id="SSF51246">
    <property type="entry name" value="Rudiment single hybrid motif"/>
    <property type="match status" value="1"/>
</dbReference>
<dbReference type="Gene3D" id="3.40.50.20">
    <property type="match status" value="1"/>
</dbReference>
<evidence type="ECO:0000256" key="7">
    <source>
        <dbReference type="SAM" id="MobiDB-lite"/>
    </source>
</evidence>
<evidence type="ECO:0000256" key="6">
    <source>
        <dbReference type="RuleBase" id="RU361200"/>
    </source>
</evidence>
<feature type="binding site" evidence="5">
    <location>
        <begin position="255"/>
        <end position="261"/>
    </location>
    <ligand>
        <name>ATP</name>
        <dbReference type="ChEBI" id="CHEBI:30616"/>
    </ligand>
</feature>
<dbReference type="PROSITE" id="PS50975">
    <property type="entry name" value="ATP_GRASP"/>
    <property type="match status" value="1"/>
</dbReference>
<keyword evidence="4 5" id="KW-0067">ATP-binding</keyword>
<proteinExistence type="inferred from homology"/>
<dbReference type="Proteomes" id="UP000008631">
    <property type="component" value="Chromosome"/>
</dbReference>
<protein>
    <recommendedName>
        <fullName evidence="5 6">N5-carboxyaminoimidazole ribonucleotide synthase</fullName>
        <shortName evidence="5 6">N5-CAIR synthase</shortName>
        <ecNumber evidence="5 6">6.3.4.18</ecNumber>
    </recommendedName>
    <alternativeName>
        <fullName evidence="5 6">5-(carboxyamino)imidazole ribonucleotide synthetase</fullName>
    </alternativeName>
</protein>
<sequence length="482" mass="51868">MTTPNRSSFDPRSDPSDPSPEPSFETLSYDDSVTIPAVRLGEEESPAALPSIEPEAGGSSMVLRAIRANRLGSPGQMPIRPTIPPLGQDASGKTLDTPAFRLAPPGPIGVIGGGQLGRMFIQAARRLGYDVAVLADHPDDPAARISRQVVLGPSGDLNTLKVFQAHAAAVTVEFENVSAPGLRWLEGQKRVVRPSSHSVWICQDRLREKGFLESQGVPTAPWRPIVDAEDLDRAIRPFEQGGAPFPAILKTATSGYDGKGQRRVETPDQLEEAWRSLRRSPCVLEGFVPFAAEVSVVAARGRDGQAVTFPPFLNHHVRHILDTTTAPAPLGPILTAEARDLALKTIHALEHVGVLCVEFFLTTDGQLLVNELAPRPHNSGHLTIEAAVCDQFEQQVRALVGLPLGCADLVSPAAMVNLMGELWSQGEPNWTAALQAEPAARLHLYGKFRPAPGRKMGHLTVLDPDPQRALDRALAARRALAS</sequence>
<dbReference type="Pfam" id="PF22660">
    <property type="entry name" value="RS_preATP-grasp-like"/>
    <property type="match status" value="1"/>
</dbReference>
<dbReference type="HOGENOM" id="CLU_011534_0_1_0"/>
<dbReference type="eggNOG" id="COG0026">
    <property type="taxonomic scope" value="Bacteria"/>
</dbReference>
<dbReference type="SUPFAM" id="SSF52440">
    <property type="entry name" value="PreATP-grasp domain"/>
    <property type="match status" value="1"/>
</dbReference>
<keyword evidence="3 5" id="KW-0658">Purine biosynthesis</keyword>
<evidence type="ECO:0000256" key="1">
    <source>
        <dbReference type="ARBA" id="ARBA00022598"/>
    </source>
</evidence>
<feature type="binding site" evidence="5">
    <location>
        <position position="316"/>
    </location>
    <ligand>
        <name>ATP</name>
        <dbReference type="ChEBI" id="CHEBI:30616"/>
    </ligand>
</feature>
<keyword evidence="10" id="KW-1185">Reference proteome</keyword>
<feature type="domain" description="ATP-grasp" evidence="8">
    <location>
        <begin position="209"/>
        <end position="400"/>
    </location>
</feature>
<gene>
    <name evidence="5 6" type="primary">purK</name>
    <name evidence="9" type="ordered locus">Isop_3149</name>
</gene>
<comment type="function">
    <text evidence="6">Catalyzes the ATP-dependent conversion of 5-aminoimidazole ribonucleotide (AIR) and HCO(3)- to N5-carboxyaminoimidazole ribonucleotide (N5-CAIR).</text>
</comment>
<dbReference type="InParanoid" id="E8R3Y3"/>
<feature type="binding site" evidence="5">
    <location>
        <position position="250"/>
    </location>
    <ligand>
        <name>ATP</name>
        <dbReference type="ChEBI" id="CHEBI:30616"/>
    </ligand>
</feature>
<comment type="similarity">
    <text evidence="5 6">Belongs to the PurK/PurT family.</text>
</comment>
<dbReference type="Pfam" id="PF17769">
    <property type="entry name" value="PurK_C"/>
    <property type="match status" value="1"/>
</dbReference>
<dbReference type="EMBL" id="CP002353">
    <property type="protein sequence ID" value="ADV63713.1"/>
    <property type="molecule type" value="Genomic_DNA"/>
</dbReference>
<evidence type="ECO:0000256" key="3">
    <source>
        <dbReference type="ARBA" id="ARBA00022755"/>
    </source>
</evidence>
<dbReference type="PANTHER" id="PTHR11609">
    <property type="entry name" value="PURINE BIOSYNTHESIS PROTEIN 6/7, PUR6/7"/>
    <property type="match status" value="1"/>
</dbReference>
<reference evidence="9 10" key="2">
    <citation type="journal article" date="2011" name="Stand. Genomic Sci.">
        <title>Complete genome sequence of Isosphaera pallida type strain (IS1B).</title>
        <authorList>
            <consortium name="US DOE Joint Genome Institute (JGI-PGF)"/>
            <person name="Goker M."/>
            <person name="Cleland D."/>
            <person name="Saunders E."/>
            <person name="Lapidus A."/>
            <person name="Nolan M."/>
            <person name="Lucas S."/>
            <person name="Hammon N."/>
            <person name="Deshpande S."/>
            <person name="Cheng J.F."/>
            <person name="Tapia R."/>
            <person name="Han C."/>
            <person name="Goodwin L."/>
            <person name="Pitluck S."/>
            <person name="Liolios K."/>
            <person name="Pagani I."/>
            <person name="Ivanova N."/>
            <person name="Mavromatis K."/>
            <person name="Pati A."/>
            <person name="Chen A."/>
            <person name="Palaniappan K."/>
            <person name="Land M."/>
            <person name="Hauser L."/>
            <person name="Chang Y.J."/>
            <person name="Jeffries C.D."/>
            <person name="Detter J.C."/>
            <person name="Beck B."/>
            <person name="Woyke T."/>
            <person name="Bristow J."/>
            <person name="Eisen J.A."/>
            <person name="Markowitz V."/>
            <person name="Hugenholtz P."/>
            <person name="Kyrpides N.C."/>
            <person name="Klenk H.P."/>
        </authorList>
    </citation>
    <scope>NUCLEOTIDE SEQUENCE [LARGE SCALE GENOMIC DNA]</scope>
    <source>
        <strain evidence="10">ATCC 43644 / DSM 9630 / IS1B</strain>
    </source>
</reference>
<dbReference type="NCBIfam" id="NF004676">
    <property type="entry name" value="PRK06019.1-2"/>
    <property type="match status" value="1"/>
</dbReference>
<dbReference type="Gene3D" id="3.30.470.20">
    <property type="entry name" value="ATP-grasp fold, B domain"/>
    <property type="match status" value="1"/>
</dbReference>
<dbReference type="GO" id="GO:0046872">
    <property type="term" value="F:metal ion binding"/>
    <property type="evidence" value="ECO:0007669"/>
    <property type="project" value="InterPro"/>
</dbReference>
<organism evidence="9 10">
    <name type="scientific">Isosphaera pallida (strain ATCC 43644 / DSM 9630 / IS1B)</name>
    <dbReference type="NCBI Taxonomy" id="575540"/>
    <lineage>
        <taxon>Bacteria</taxon>
        <taxon>Pseudomonadati</taxon>
        <taxon>Planctomycetota</taxon>
        <taxon>Planctomycetia</taxon>
        <taxon>Isosphaerales</taxon>
        <taxon>Isosphaeraceae</taxon>
        <taxon>Isosphaera</taxon>
    </lineage>
</organism>
<dbReference type="GO" id="GO:0034028">
    <property type="term" value="F:5-(carboxyamino)imidazole ribonucleotide synthase activity"/>
    <property type="evidence" value="ECO:0007669"/>
    <property type="project" value="UniProtKB-UniRule"/>
</dbReference>
<evidence type="ECO:0000256" key="2">
    <source>
        <dbReference type="ARBA" id="ARBA00022741"/>
    </source>
</evidence>
<keyword evidence="2 5" id="KW-0547">Nucleotide-binding</keyword>
<comment type="subunit">
    <text evidence="5 6">Homodimer.</text>
</comment>
<dbReference type="STRING" id="575540.Isop_3149"/>
<dbReference type="GO" id="GO:0006189">
    <property type="term" value="P:'de novo' IMP biosynthetic process"/>
    <property type="evidence" value="ECO:0007669"/>
    <property type="project" value="UniProtKB-UniRule"/>
</dbReference>
<dbReference type="UniPathway" id="UPA00074">
    <property type="reaction ID" value="UER00942"/>
</dbReference>
<dbReference type="GO" id="GO:0005829">
    <property type="term" value="C:cytosol"/>
    <property type="evidence" value="ECO:0007669"/>
    <property type="project" value="TreeGrafter"/>
</dbReference>
<comment type="catalytic activity">
    <reaction evidence="5 6">
        <text>5-amino-1-(5-phospho-beta-D-ribosyl)imidazole + hydrogencarbonate + ATP = 5-carboxyamino-1-(5-phospho-D-ribosyl)imidazole + ADP + phosphate + 2 H(+)</text>
        <dbReference type="Rhea" id="RHEA:19317"/>
        <dbReference type="ChEBI" id="CHEBI:15378"/>
        <dbReference type="ChEBI" id="CHEBI:17544"/>
        <dbReference type="ChEBI" id="CHEBI:30616"/>
        <dbReference type="ChEBI" id="CHEBI:43474"/>
        <dbReference type="ChEBI" id="CHEBI:58730"/>
        <dbReference type="ChEBI" id="CHEBI:137981"/>
        <dbReference type="ChEBI" id="CHEBI:456216"/>
        <dbReference type="EC" id="6.3.4.18"/>
    </reaction>
</comment>
<dbReference type="Pfam" id="PF02222">
    <property type="entry name" value="ATP-grasp"/>
    <property type="match status" value="1"/>
</dbReference>
<dbReference type="InterPro" id="IPR040686">
    <property type="entry name" value="PurK_C"/>
</dbReference>
<feature type="region of interest" description="Disordered" evidence="7">
    <location>
        <begin position="1"/>
        <end position="30"/>
    </location>
</feature>
<dbReference type="GO" id="GO:0005524">
    <property type="term" value="F:ATP binding"/>
    <property type="evidence" value="ECO:0007669"/>
    <property type="project" value="UniProtKB-UniRule"/>
</dbReference>
<evidence type="ECO:0000256" key="5">
    <source>
        <dbReference type="HAMAP-Rule" id="MF_01928"/>
    </source>
</evidence>
<dbReference type="GO" id="GO:0004638">
    <property type="term" value="F:phosphoribosylaminoimidazole carboxylase activity"/>
    <property type="evidence" value="ECO:0007669"/>
    <property type="project" value="InterPro"/>
</dbReference>
<dbReference type="RefSeq" id="WP_013566001.1">
    <property type="nucleotide sequence ID" value="NC_014962.1"/>
</dbReference>
<dbReference type="NCBIfam" id="NF004679">
    <property type="entry name" value="PRK06019.1-5"/>
    <property type="match status" value="1"/>
</dbReference>
<dbReference type="InterPro" id="IPR011054">
    <property type="entry name" value="Rudment_hybrid_motif"/>
</dbReference>
<dbReference type="HAMAP" id="MF_01928">
    <property type="entry name" value="PurK"/>
    <property type="match status" value="1"/>
</dbReference>
<feature type="binding site" evidence="5">
    <location>
        <position position="205"/>
    </location>
    <ligand>
        <name>ATP</name>
        <dbReference type="ChEBI" id="CHEBI:30616"/>
    </ligand>
</feature>
<evidence type="ECO:0000313" key="9">
    <source>
        <dbReference type="EMBL" id="ADV63713.1"/>
    </source>
</evidence>
<dbReference type="SUPFAM" id="SSF56059">
    <property type="entry name" value="Glutathione synthetase ATP-binding domain-like"/>
    <property type="match status" value="1"/>
</dbReference>
<name>E8R3Y3_ISOPI</name>
<feature type="binding site" evidence="5">
    <location>
        <position position="293"/>
    </location>
    <ligand>
        <name>ATP</name>
        <dbReference type="ChEBI" id="CHEBI:30616"/>
    </ligand>
</feature>
<evidence type="ECO:0000256" key="4">
    <source>
        <dbReference type="ARBA" id="ARBA00022840"/>
    </source>
</evidence>
<dbReference type="InterPro" id="IPR011761">
    <property type="entry name" value="ATP-grasp"/>
</dbReference>
<dbReference type="FunCoup" id="E8R3Y3">
    <property type="interactions" value="364"/>
</dbReference>
<keyword evidence="9" id="KW-0456">Lyase</keyword>
<feature type="binding site" evidence="5">
    <location>
        <begin position="370"/>
        <end position="371"/>
    </location>
    <ligand>
        <name>ATP</name>
        <dbReference type="ChEBI" id="CHEBI:30616"/>
    </ligand>
</feature>
<keyword evidence="1 5" id="KW-0436">Ligase</keyword>
<evidence type="ECO:0000313" key="10">
    <source>
        <dbReference type="Proteomes" id="UP000008631"/>
    </source>
</evidence>
<dbReference type="PANTHER" id="PTHR11609:SF5">
    <property type="entry name" value="PHOSPHORIBOSYLAMINOIMIDAZOLE CARBOXYLASE"/>
    <property type="match status" value="1"/>
</dbReference>
<feature type="binding site" evidence="5">
    <location>
        <begin position="285"/>
        <end position="288"/>
    </location>
    <ligand>
        <name>ATP</name>
        <dbReference type="ChEBI" id="CHEBI:30616"/>
    </ligand>
</feature>
<dbReference type="InterPro" id="IPR005875">
    <property type="entry name" value="PurK"/>
</dbReference>
<comment type="pathway">
    <text evidence="5 6">Purine metabolism; IMP biosynthesis via de novo pathway; 5-amino-1-(5-phospho-D-ribosyl)imidazole-4-carboxylate from 5-amino-1-(5-phospho-D-ribosyl)imidazole (N5-CAIR route): step 1/2.</text>
</comment>
<dbReference type="InterPro" id="IPR013815">
    <property type="entry name" value="ATP_grasp_subdomain_1"/>
</dbReference>